<dbReference type="EMBL" id="CP046401">
    <property type="protein sequence ID" value="QGY45226.1"/>
    <property type="molecule type" value="Genomic_DNA"/>
</dbReference>
<dbReference type="SUPFAM" id="SSF48239">
    <property type="entry name" value="Terpenoid cyclases/Protein prenyltransferases"/>
    <property type="match status" value="1"/>
</dbReference>
<sequence length="573" mass="65284">MNRRDFLHYTGAASLITTGIISPATLMATHPFPGFSGFQELVDNLVLLNDEQVEKIAAQQNLDKSSKYYGGVYDTWKIVTPHSAGGLFKTLAIAYSQPKSKYYLDNSLLGKMEMAVKYLLKVQHSDGTIDLLSTNFHSTPDTGFVVEPLCASYDLLKKLQFPRKESLLRPLELFLKNAGEAFVVGGIHTPNHRWVVSMALARLNTLFPDERYLKRIDQWLQEGVDIDADGQYEERSTYIYTPLTNRCLIYISLLAGRPELMDIVRKNLEMTLYYVHPNGEVATEASGRQDQFRVGFMEHYYIPYRMAALTFADGCFSAMVSQIESTVPEKLLTYLPYFLTTKELGEELPAQDELPRNYVKEFKYSNLVRIRRGNIDATILGDNPTFFTLSKGKAVLASVRLASAFFGRGQFRSEKINRTKDGLELNWSFDWGYFQPLPKGEKPNYEIPFDEDRKRREKSEVQHLKMKVVVSENQGIFTLDFDLEGTENVPLAIELAFRNEGTLQGGEKVSEAEDVFLLRAKNGFYQFKDDIIKFGPGNAAHEWTEIRGALPRPNGKCVYLTGFTPFKKQIFFQ</sequence>
<dbReference type="Gene3D" id="1.50.10.100">
    <property type="entry name" value="Chondroitin AC/alginate lyase"/>
    <property type="match status" value="1"/>
</dbReference>
<protein>
    <submittedName>
        <fullName evidence="1">Uncharacterized protein</fullName>
    </submittedName>
</protein>
<proteinExistence type="predicted"/>
<accession>A0A6I6JQH1</accession>
<dbReference type="InterPro" id="IPR008930">
    <property type="entry name" value="Terpenoid_cyclase/PrenylTrfase"/>
</dbReference>
<dbReference type="Proteomes" id="UP000428260">
    <property type="component" value="Chromosome"/>
</dbReference>
<organism evidence="1 2">
    <name type="scientific">Maribellus comscasis</name>
    <dbReference type="NCBI Taxonomy" id="2681766"/>
    <lineage>
        <taxon>Bacteria</taxon>
        <taxon>Pseudomonadati</taxon>
        <taxon>Bacteroidota</taxon>
        <taxon>Bacteroidia</taxon>
        <taxon>Marinilabiliales</taxon>
        <taxon>Prolixibacteraceae</taxon>
        <taxon>Maribellus</taxon>
    </lineage>
</organism>
<gene>
    <name evidence="1" type="ORF">GM418_16570</name>
</gene>
<evidence type="ECO:0000313" key="2">
    <source>
        <dbReference type="Proteomes" id="UP000428260"/>
    </source>
</evidence>
<dbReference type="InterPro" id="IPR008929">
    <property type="entry name" value="Chondroitin_lyas"/>
</dbReference>
<reference evidence="1 2" key="1">
    <citation type="submission" date="2019-11" db="EMBL/GenBank/DDBJ databases">
        <authorList>
            <person name="Zheng R.K."/>
            <person name="Sun C.M."/>
        </authorList>
    </citation>
    <scope>NUCLEOTIDE SEQUENCE [LARGE SCALE GENOMIC DNA]</scope>
    <source>
        <strain evidence="1 2">WC007</strain>
    </source>
</reference>
<evidence type="ECO:0000313" key="1">
    <source>
        <dbReference type="EMBL" id="QGY45226.1"/>
    </source>
</evidence>
<dbReference type="RefSeq" id="WP_158868297.1">
    <property type="nucleotide sequence ID" value="NZ_CP046401.1"/>
</dbReference>
<dbReference type="AlphaFoldDB" id="A0A6I6JQH1"/>
<name>A0A6I6JQH1_9BACT</name>
<keyword evidence="2" id="KW-1185">Reference proteome</keyword>
<dbReference type="KEGG" id="mcos:GM418_16570"/>